<evidence type="ECO:0000313" key="4">
    <source>
        <dbReference type="Proteomes" id="UP001147695"/>
    </source>
</evidence>
<evidence type="ECO:0000259" key="2">
    <source>
        <dbReference type="PROSITE" id="PS51163"/>
    </source>
</evidence>
<protein>
    <recommendedName>
        <fullName evidence="1">Threonylcarbamoyl-AMP synthase</fullName>
    </recommendedName>
</protein>
<evidence type="ECO:0000313" key="3">
    <source>
        <dbReference type="EMBL" id="KAJ5352771.1"/>
    </source>
</evidence>
<dbReference type="GO" id="GO:0003725">
    <property type="term" value="F:double-stranded RNA binding"/>
    <property type="evidence" value="ECO:0007669"/>
    <property type="project" value="InterPro"/>
</dbReference>
<reference evidence="3" key="2">
    <citation type="journal article" date="2023" name="IMA Fungus">
        <title>Comparative genomic study of the Penicillium genus elucidates a diverse pangenome and 15 lateral gene transfer events.</title>
        <authorList>
            <person name="Petersen C."/>
            <person name="Sorensen T."/>
            <person name="Nielsen M.R."/>
            <person name="Sondergaard T.E."/>
            <person name="Sorensen J.L."/>
            <person name="Fitzpatrick D.A."/>
            <person name="Frisvad J.C."/>
            <person name="Nielsen K.L."/>
        </authorList>
    </citation>
    <scope>NUCLEOTIDE SEQUENCE</scope>
    <source>
        <strain evidence="3">IBT 35673</strain>
    </source>
</reference>
<proteinExistence type="predicted"/>
<dbReference type="InterPro" id="IPR006070">
    <property type="entry name" value="Sua5-like_dom"/>
</dbReference>
<dbReference type="Gene3D" id="3.90.870.10">
    <property type="entry name" value="DHBP synthase"/>
    <property type="match status" value="1"/>
</dbReference>
<reference evidence="3" key="1">
    <citation type="submission" date="2022-12" db="EMBL/GenBank/DDBJ databases">
        <authorList>
            <person name="Petersen C."/>
        </authorList>
    </citation>
    <scope>NUCLEOTIDE SEQUENCE</scope>
    <source>
        <strain evidence="3">IBT 35673</strain>
    </source>
</reference>
<name>A0A9W9R325_PENBR</name>
<dbReference type="Proteomes" id="UP001147695">
    <property type="component" value="Unassembled WGS sequence"/>
</dbReference>
<sequence length="241" mass="26293">MPTRHVPNPKADAKKVFKALKDGGIAIIPMNVGYGIIATDPAALDCIIDAKRRKPHKRHAIIGSYSLHCDLHILPPRGASIVKLLTVDLDLPIGVVAPYRHDHPMIQRLAPDHLDLTVLDETLAILVNAGELAKEVSRLASIEELLVMGSSANLTGKGAKIVVDDIEAEILKVADIVIDYGKQKFHHPRASSTMIDFRKINVVRCGACYDVIQDSLWRFCGIKLPDDPQDPVNISGGTSVR</sequence>
<comment type="caution">
    <text evidence="3">The sequence shown here is derived from an EMBL/GenBank/DDBJ whole genome shotgun (WGS) entry which is preliminary data.</text>
</comment>
<gene>
    <name evidence="3" type="ORF">N7452_001745</name>
</gene>
<evidence type="ECO:0000256" key="1">
    <source>
        <dbReference type="ARBA" id="ARBA00015492"/>
    </source>
</evidence>
<dbReference type="Pfam" id="PF01300">
    <property type="entry name" value="Sua5_yciO_yrdC"/>
    <property type="match status" value="1"/>
</dbReference>
<dbReference type="AlphaFoldDB" id="A0A9W9R325"/>
<feature type="domain" description="YrdC-like" evidence="2">
    <location>
        <begin position="10"/>
        <end position="208"/>
    </location>
</feature>
<dbReference type="SUPFAM" id="SSF55821">
    <property type="entry name" value="YrdC/RibB"/>
    <property type="match status" value="1"/>
</dbReference>
<organism evidence="3 4">
    <name type="scientific">Penicillium brevicompactum</name>
    <dbReference type="NCBI Taxonomy" id="5074"/>
    <lineage>
        <taxon>Eukaryota</taxon>
        <taxon>Fungi</taxon>
        <taxon>Dikarya</taxon>
        <taxon>Ascomycota</taxon>
        <taxon>Pezizomycotina</taxon>
        <taxon>Eurotiomycetes</taxon>
        <taxon>Eurotiomycetidae</taxon>
        <taxon>Eurotiales</taxon>
        <taxon>Aspergillaceae</taxon>
        <taxon>Penicillium</taxon>
    </lineage>
</organism>
<dbReference type="EMBL" id="JAPZBQ010000001">
    <property type="protein sequence ID" value="KAJ5352771.1"/>
    <property type="molecule type" value="Genomic_DNA"/>
</dbReference>
<dbReference type="InterPro" id="IPR017945">
    <property type="entry name" value="DHBP_synth_RibB-like_a/b_dom"/>
</dbReference>
<dbReference type="PROSITE" id="PS51163">
    <property type="entry name" value="YRDC"/>
    <property type="match status" value="1"/>
</dbReference>
<accession>A0A9W9R325</accession>